<comment type="caution">
    <text evidence="2">The sequence shown here is derived from an EMBL/GenBank/DDBJ whole genome shotgun (WGS) entry which is preliminary data.</text>
</comment>
<protein>
    <submittedName>
        <fullName evidence="2">TMV resistance protein N-like</fullName>
    </submittedName>
</protein>
<dbReference type="EMBL" id="RCHU01000204">
    <property type="protein sequence ID" value="TKS11560.1"/>
    <property type="molecule type" value="Genomic_DNA"/>
</dbReference>
<dbReference type="AlphaFoldDB" id="A0A4U5QLC2"/>
<evidence type="ECO:0000313" key="2">
    <source>
        <dbReference type="EMBL" id="TKS11560.1"/>
    </source>
</evidence>
<evidence type="ECO:0000256" key="1">
    <source>
        <dbReference type="SAM" id="MobiDB-lite"/>
    </source>
</evidence>
<accession>A0A4U5QLC2</accession>
<organism evidence="2">
    <name type="scientific">Populus alba</name>
    <name type="common">White poplar</name>
    <dbReference type="NCBI Taxonomy" id="43335"/>
    <lineage>
        <taxon>Eukaryota</taxon>
        <taxon>Viridiplantae</taxon>
        <taxon>Streptophyta</taxon>
        <taxon>Embryophyta</taxon>
        <taxon>Tracheophyta</taxon>
        <taxon>Spermatophyta</taxon>
        <taxon>Magnoliopsida</taxon>
        <taxon>eudicotyledons</taxon>
        <taxon>Gunneridae</taxon>
        <taxon>Pentapetalae</taxon>
        <taxon>rosids</taxon>
        <taxon>fabids</taxon>
        <taxon>Malpighiales</taxon>
        <taxon>Salicaceae</taxon>
        <taxon>Saliceae</taxon>
        <taxon>Populus</taxon>
    </lineage>
</organism>
<sequence length="200" mass="22228">MEGLSTHGWIISSDTACDLSNNNKKSVVEALCTGGYGYHIRSYDAKLIMGIYYNLSKGWYRGEGCSLSFHTPPVFQGLIFWAFSTRIFLSSSHTINAIIKKKSNGMQLFEATQVVGLYSPISWMGYVSFSEMAMEECCGHEELELYVNLGGEDINVKQCGIRVIVDLDSFEEAEWDHGIGNPKPSASSSPLSSPLWQRQS</sequence>
<proteinExistence type="predicted"/>
<gene>
    <name evidence="2" type="ORF">D5086_0000072120</name>
</gene>
<reference evidence="2" key="1">
    <citation type="submission" date="2018-10" db="EMBL/GenBank/DDBJ databases">
        <title>Population genomic analysis revealed the cold adaptation of white poplar.</title>
        <authorList>
            <person name="Liu Y.-J."/>
        </authorList>
    </citation>
    <scope>NUCLEOTIDE SEQUENCE [LARGE SCALE GENOMIC DNA]</scope>
    <source>
        <strain evidence="2">PAL-ZL1</strain>
    </source>
</reference>
<feature type="compositionally biased region" description="Low complexity" evidence="1">
    <location>
        <begin position="182"/>
        <end position="194"/>
    </location>
</feature>
<name>A0A4U5QLC2_POPAL</name>
<feature type="region of interest" description="Disordered" evidence="1">
    <location>
        <begin position="178"/>
        <end position="200"/>
    </location>
</feature>